<dbReference type="EMBL" id="VXLC01000001">
    <property type="protein sequence ID" value="KAA8890991.1"/>
    <property type="molecule type" value="Genomic_DNA"/>
</dbReference>
<dbReference type="InterPro" id="IPR041698">
    <property type="entry name" value="Methyltransf_25"/>
</dbReference>
<keyword evidence="1 4" id="KW-0489">Methyltransferase</keyword>
<organism evidence="4 5">
    <name type="scientific">Nocardia colli</name>
    <dbReference type="NCBI Taxonomy" id="2545717"/>
    <lineage>
        <taxon>Bacteria</taxon>
        <taxon>Bacillati</taxon>
        <taxon>Actinomycetota</taxon>
        <taxon>Actinomycetes</taxon>
        <taxon>Mycobacteriales</taxon>
        <taxon>Nocardiaceae</taxon>
        <taxon>Nocardia</taxon>
    </lineage>
</organism>
<reference evidence="4 5" key="1">
    <citation type="submission" date="2019-09" db="EMBL/GenBank/DDBJ databases">
        <authorList>
            <person name="Wang X."/>
        </authorList>
    </citation>
    <scope>NUCLEOTIDE SEQUENCE [LARGE SCALE GENOMIC DNA]</scope>
    <source>
        <strain evidence="4 5">CICC 11023</strain>
    </source>
</reference>
<evidence type="ECO:0000259" key="3">
    <source>
        <dbReference type="Pfam" id="PF13649"/>
    </source>
</evidence>
<dbReference type="GO" id="GO:0032259">
    <property type="term" value="P:methylation"/>
    <property type="evidence" value="ECO:0007669"/>
    <property type="project" value="UniProtKB-KW"/>
</dbReference>
<evidence type="ECO:0000313" key="5">
    <source>
        <dbReference type="Proteomes" id="UP000323876"/>
    </source>
</evidence>
<dbReference type="OrthoDB" id="9805171at2"/>
<dbReference type="Gene3D" id="3.40.50.150">
    <property type="entry name" value="Vaccinia Virus protein VP39"/>
    <property type="match status" value="1"/>
</dbReference>
<comment type="caution">
    <text evidence="4">The sequence shown here is derived from an EMBL/GenBank/DDBJ whole genome shotgun (WGS) entry which is preliminary data.</text>
</comment>
<feature type="domain" description="Methyltransferase" evidence="3">
    <location>
        <begin position="17"/>
        <end position="107"/>
    </location>
</feature>
<keyword evidence="5" id="KW-1185">Reference proteome</keyword>
<dbReference type="GO" id="GO:0008168">
    <property type="term" value="F:methyltransferase activity"/>
    <property type="evidence" value="ECO:0007669"/>
    <property type="project" value="UniProtKB-KW"/>
</dbReference>
<gene>
    <name evidence="4" type="ORF">F3087_03995</name>
</gene>
<dbReference type="SUPFAM" id="SSF53335">
    <property type="entry name" value="S-adenosyl-L-methionine-dependent methyltransferases"/>
    <property type="match status" value="1"/>
</dbReference>
<evidence type="ECO:0000256" key="1">
    <source>
        <dbReference type="ARBA" id="ARBA00022603"/>
    </source>
</evidence>
<dbReference type="InterPro" id="IPR029063">
    <property type="entry name" value="SAM-dependent_MTases_sf"/>
</dbReference>
<name>A0A5N0ES23_9NOCA</name>
<dbReference type="AlphaFoldDB" id="A0A5N0ES23"/>
<dbReference type="PANTHER" id="PTHR43861:SF1">
    <property type="entry name" value="TRANS-ACONITATE 2-METHYLTRANSFERASE"/>
    <property type="match status" value="1"/>
</dbReference>
<protein>
    <submittedName>
        <fullName evidence="4">Class I SAM-dependent methyltransferase</fullName>
    </submittedName>
</protein>
<accession>A0A5N0ES23</accession>
<sequence length="176" mass="19466">MLSLFAELLPAGSSGGVADIGCGEGRLTAYLNTLGLPAFGIDLSPAMLAIARQQYPELSFAEGSMEQLALEDASLRGLLAWYSFIHLPPERMPDVLAEFYRVLDVKGHALLAFFATDAPDTVEAFDHKVTRAYRWPPERLAALLRDAGFTVHTRMIREPDPGERFQQAYLLVSKLR</sequence>
<evidence type="ECO:0000313" key="4">
    <source>
        <dbReference type="EMBL" id="KAA8890991.1"/>
    </source>
</evidence>
<keyword evidence="2 4" id="KW-0808">Transferase</keyword>
<dbReference type="Proteomes" id="UP000323876">
    <property type="component" value="Unassembled WGS sequence"/>
</dbReference>
<evidence type="ECO:0000256" key="2">
    <source>
        <dbReference type="ARBA" id="ARBA00022679"/>
    </source>
</evidence>
<dbReference type="PANTHER" id="PTHR43861">
    <property type="entry name" value="TRANS-ACONITATE 2-METHYLTRANSFERASE-RELATED"/>
    <property type="match status" value="1"/>
</dbReference>
<proteinExistence type="predicted"/>
<dbReference type="Pfam" id="PF13649">
    <property type="entry name" value="Methyltransf_25"/>
    <property type="match status" value="1"/>
</dbReference>
<dbReference type="CDD" id="cd02440">
    <property type="entry name" value="AdoMet_MTases"/>
    <property type="match status" value="1"/>
</dbReference>